<sequence>MNKKTVAAYCAAFVYEIIKVFYIAAFSVGYLQKISFFKYSALAALCMPVLLWLMLALNEKDFHWALYASALFKLTAVCAEFLYIFQRGFAIIGIVFNSAPSNGSLDFSKGVLFFLAADTVLLFYSFIKGSVYYANNTDC</sequence>
<keyword evidence="1" id="KW-0812">Transmembrane</keyword>
<keyword evidence="1" id="KW-0472">Membrane</keyword>
<evidence type="ECO:0000256" key="1">
    <source>
        <dbReference type="SAM" id="Phobius"/>
    </source>
</evidence>
<gene>
    <name evidence="2" type="ORF">GWP43_08910</name>
</gene>
<dbReference type="AlphaFoldDB" id="A0A6P1Y156"/>
<dbReference type="RefSeq" id="WP_162663855.1">
    <property type="nucleotide sequence ID" value="NZ_CP048020.1"/>
</dbReference>
<feature type="transmembrane region" description="Helical" evidence="1">
    <location>
        <begin position="6"/>
        <end position="24"/>
    </location>
</feature>
<keyword evidence="1" id="KW-1133">Transmembrane helix</keyword>
<protein>
    <submittedName>
        <fullName evidence="2">Uncharacterized protein</fullName>
    </submittedName>
</protein>
<dbReference type="Proteomes" id="UP000464374">
    <property type="component" value="Chromosome"/>
</dbReference>
<reference evidence="2 3" key="1">
    <citation type="submission" date="2020-01" db="EMBL/GenBank/DDBJ databases">
        <title>Complete genome sequence of a human oral phylogroup 1 Treponema sp. strain ATCC 700766, originally isolated from periodontitis dental plaque.</title>
        <authorList>
            <person name="Chan Y."/>
            <person name="Huo Y.-B."/>
            <person name="Yu X.-L."/>
            <person name="Zeng H."/>
            <person name="Leung W.-K."/>
            <person name="Watt R.M."/>
        </authorList>
    </citation>
    <scope>NUCLEOTIDE SEQUENCE [LARGE SCALE GENOMIC DNA]</scope>
    <source>
        <strain evidence="2 3">OMZ 804</strain>
    </source>
</reference>
<evidence type="ECO:0000313" key="2">
    <source>
        <dbReference type="EMBL" id="QHX43538.1"/>
    </source>
</evidence>
<feature type="transmembrane region" description="Helical" evidence="1">
    <location>
        <begin position="64"/>
        <end position="85"/>
    </location>
</feature>
<organism evidence="2 3">
    <name type="scientific">Treponema vincentii</name>
    <dbReference type="NCBI Taxonomy" id="69710"/>
    <lineage>
        <taxon>Bacteria</taxon>
        <taxon>Pseudomonadati</taxon>
        <taxon>Spirochaetota</taxon>
        <taxon>Spirochaetia</taxon>
        <taxon>Spirochaetales</taxon>
        <taxon>Treponemataceae</taxon>
        <taxon>Treponema</taxon>
    </lineage>
</organism>
<name>A0A6P1Y156_9SPIR</name>
<dbReference type="EMBL" id="CP048020">
    <property type="protein sequence ID" value="QHX43538.1"/>
    <property type="molecule type" value="Genomic_DNA"/>
</dbReference>
<feature type="transmembrane region" description="Helical" evidence="1">
    <location>
        <begin position="36"/>
        <end position="58"/>
    </location>
</feature>
<proteinExistence type="predicted"/>
<feature type="transmembrane region" description="Helical" evidence="1">
    <location>
        <begin position="106"/>
        <end position="127"/>
    </location>
</feature>
<accession>A0A6P1Y156</accession>
<dbReference type="KEGG" id="trz:GWP43_08910"/>
<evidence type="ECO:0000313" key="3">
    <source>
        <dbReference type="Proteomes" id="UP000464374"/>
    </source>
</evidence>